<keyword evidence="9" id="KW-1185">Reference proteome</keyword>
<feature type="domain" description="RNA polymerase sigma-70 region 2" evidence="6">
    <location>
        <begin position="44"/>
        <end position="98"/>
    </location>
</feature>
<dbReference type="Pfam" id="PF08281">
    <property type="entry name" value="Sigma70_r4_2"/>
    <property type="match status" value="1"/>
</dbReference>
<name>A0A917V1Y5_9HYPH</name>
<dbReference type="PANTHER" id="PTHR43133:SF58">
    <property type="entry name" value="ECF RNA POLYMERASE SIGMA FACTOR SIGD"/>
    <property type="match status" value="1"/>
</dbReference>
<dbReference type="GO" id="GO:0003677">
    <property type="term" value="F:DNA binding"/>
    <property type="evidence" value="ECO:0007669"/>
    <property type="project" value="UniProtKB-KW"/>
</dbReference>
<proteinExistence type="inferred from homology"/>
<gene>
    <name evidence="8" type="primary">SigD</name>
    <name evidence="8" type="ORF">GCM10011322_01510</name>
</gene>
<evidence type="ECO:0000256" key="3">
    <source>
        <dbReference type="ARBA" id="ARBA00023082"/>
    </source>
</evidence>
<evidence type="ECO:0000259" key="7">
    <source>
        <dbReference type="Pfam" id="PF08281"/>
    </source>
</evidence>
<sequence>MTNPVETHWSSLMRAANRGEEGAYRRLLAELAPAIRASIRAKGARYGLSGADVEDAVQETLLAIHVKRHTWREGEPIRPWVFAIAGYKIVDQMRRRYRHAEVDISDFTEILPAEPDEDPTTASDMDRVVARLSGRAGEVVRAIGLEGASVAEASQRFGMTEGAVRVALHRGLRKLADLRAGMVG</sequence>
<dbReference type="PANTHER" id="PTHR43133">
    <property type="entry name" value="RNA POLYMERASE ECF-TYPE SIGMA FACTO"/>
    <property type="match status" value="1"/>
</dbReference>
<dbReference type="InterPro" id="IPR013325">
    <property type="entry name" value="RNA_pol_sigma_r2"/>
</dbReference>
<dbReference type="GO" id="GO:0016987">
    <property type="term" value="F:sigma factor activity"/>
    <property type="evidence" value="ECO:0007669"/>
    <property type="project" value="UniProtKB-KW"/>
</dbReference>
<evidence type="ECO:0000313" key="8">
    <source>
        <dbReference type="EMBL" id="GGK18476.1"/>
    </source>
</evidence>
<evidence type="ECO:0000256" key="2">
    <source>
        <dbReference type="ARBA" id="ARBA00023015"/>
    </source>
</evidence>
<dbReference type="Gene3D" id="1.10.1740.10">
    <property type="match status" value="1"/>
</dbReference>
<protein>
    <submittedName>
        <fullName evidence="8">RNA polymerase sigma factor</fullName>
    </submittedName>
</protein>
<feature type="domain" description="RNA polymerase sigma factor 70 region 4 type 2" evidence="7">
    <location>
        <begin position="125"/>
        <end position="175"/>
    </location>
</feature>
<dbReference type="AlphaFoldDB" id="A0A917V1Y5"/>
<dbReference type="Pfam" id="PF04542">
    <property type="entry name" value="Sigma70_r2"/>
    <property type="match status" value="1"/>
</dbReference>
<dbReference type="NCBIfam" id="NF009165">
    <property type="entry name" value="PRK12512.1"/>
    <property type="match status" value="1"/>
</dbReference>
<organism evidence="8 9">
    <name type="scientific">Salinarimonas ramus</name>
    <dbReference type="NCBI Taxonomy" id="690164"/>
    <lineage>
        <taxon>Bacteria</taxon>
        <taxon>Pseudomonadati</taxon>
        <taxon>Pseudomonadota</taxon>
        <taxon>Alphaproteobacteria</taxon>
        <taxon>Hyphomicrobiales</taxon>
        <taxon>Salinarimonadaceae</taxon>
        <taxon>Salinarimonas</taxon>
    </lineage>
</organism>
<evidence type="ECO:0000259" key="6">
    <source>
        <dbReference type="Pfam" id="PF04542"/>
    </source>
</evidence>
<keyword evidence="3" id="KW-0731">Sigma factor</keyword>
<dbReference type="EMBL" id="BMMF01000001">
    <property type="protein sequence ID" value="GGK18476.1"/>
    <property type="molecule type" value="Genomic_DNA"/>
</dbReference>
<dbReference type="InterPro" id="IPR039425">
    <property type="entry name" value="RNA_pol_sigma-70-like"/>
</dbReference>
<dbReference type="SUPFAM" id="SSF88946">
    <property type="entry name" value="Sigma2 domain of RNA polymerase sigma factors"/>
    <property type="match status" value="1"/>
</dbReference>
<dbReference type="InterPro" id="IPR036388">
    <property type="entry name" value="WH-like_DNA-bd_sf"/>
</dbReference>
<evidence type="ECO:0000256" key="1">
    <source>
        <dbReference type="ARBA" id="ARBA00010641"/>
    </source>
</evidence>
<comment type="caution">
    <text evidence="8">The sequence shown here is derived from an EMBL/GenBank/DDBJ whole genome shotgun (WGS) entry which is preliminary data.</text>
</comment>
<comment type="similarity">
    <text evidence="1">Belongs to the sigma-70 factor family. ECF subfamily.</text>
</comment>
<evidence type="ECO:0000256" key="5">
    <source>
        <dbReference type="ARBA" id="ARBA00023163"/>
    </source>
</evidence>
<dbReference type="InterPro" id="IPR013249">
    <property type="entry name" value="RNA_pol_sigma70_r4_t2"/>
</dbReference>
<dbReference type="InterPro" id="IPR014284">
    <property type="entry name" value="RNA_pol_sigma-70_dom"/>
</dbReference>
<dbReference type="RefSeq" id="WP_188908460.1">
    <property type="nucleotide sequence ID" value="NZ_BMMF01000001.1"/>
</dbReference>
<reference evidence="8 9" key="1">
    <citation type="journal article" date="2014" name="Int. J. Syst. Evol. Microbiol.">
        <title>Complete genome sequence of Corynebacterium casei LMG S-19264T (=DSM 44701T), isolated from a smear-ripened cheese.</title>
        <authorList>
            <consortium name="US DOE Joint Genome Institute (JGI-PGF)"/>
            <person name="Walter F."/>
            <person name="Albersmeier A."/>
            <person name="Kalinowski J."/>
            <person name="Ruckert C."/>
        </authorList>
    </citation>
    <scope>NUCLEOTIDE SEQUENCE [LARGE SCALE GENOMIC DNA]</scope>
    <source>
        <strain evidence="8 9">CGMCC 1.9161</strain>
    </source>
</reference>
<keyword evidence="4" id="KW-0238">DNA-binding</keyword>
<dbReference type="NCBIfam" id="TIGR02937">
    <property type="entry name" value="sigma70-ECF"/>
    <property type="match status" value="1"/>
</dbReference>
<dbReference type="InterPro" id="IPR013324">
    <property type="entry name" value="RNA_pol_sigma_r3/r4-like"/>
</dbReference>
<dbReference type="GO" id="GO:0006352">
    <property type="term" value="P:DNA-templated transcription initiation"/>
    <property type="evidence" value="ECO:0007669"/>
    <property type="project" value="InterPro"/>
</dbReference>
<dbReference type="Proteomes" id="UP000600449">
    <property type="component" value="Unassembled WGS sequence"/>
</dbReference>
<dbReference type="InterPro" id="IPR007627">
    <property type="entry name" value="RNA_pol_sigma70_r2"/>
</dbReference>
<evidence type="ECO:0000313" key="9">
    <source>
        <dbReference type="Proteomes" id="UP000600449"/>
    </source>
</evidence>
<accession>A0A917V1Y5</accession>
<dbReference type="Gene3D" id="1.10.10.10">
    <property type="entry name" value="Winged helix-like DNA-binding domain superfamily/Winged helix DNA-binding domain"/>
    <property type="match status" value="1"/>
</dbReference>
<evidence type="ECO:0000256" key="4">
    <source>
        <dbReference type="ARBA" id="ARBA00023125"/>
    </source>
</evidence>
<dbReference type="SUPFAM" id="SSF88659">
    <property type="entry name" value="Sigma3 and sigma4 domains of RNA polymerase sigma factors"/>
    <property type="match status" value="1"/>
</dbReference>
<keyword evidence="2" id="KW-0805">Transcription regulation</keyword>
<keyword evidence="5" id="KW-0804">Transcription</keyword>